<dbReference type="InterPro" id="IPR002880">
    <property type="entry name" value="Pyrv_Fd/Flavodoxin_OxRdtase_N"/>
</dbReference>
<sequence>MASADPRAARLEALYLADSGTVHLTGTQALVRLLLTQRRLDEAAGLDTAGFVAGYRGSPLGGFDQALWAAAPLLARRRIRHLAAVNEELAATAVTGTQQAAVLPRPRHRGVFGMWYGKGPGLDRAGDAIKHGNHLGASPRGGVLVVVGDDHGGVSSSYPHQSDLAFQSFLMPVLHPADVGELIACGLWGWALSRFAGCWVGMKAVSEVVESAAPVDVGALPRAFRRPEGFEPPPGGLHIGAQDFGPPVEARMMARLQAVAAFVAANPIDRVVVDAPAARRGIVVVGKAYGALRAALEGLGVDPERARALGLRILKVAMPWPLDGAAARRFAEGLEEILVVEEKQPLVEGQLRDLLYDLPAARRPRILGKRDAAGRPLLPRHGELPEELLAPVLADWLGIAGEPMARARLQALRQAAEAAARVDGPRRTPFFCPGCPHNRSTCVPEDGIGLAGVGCHYLAARMQRRTVGLTAMGCEGANWVGAAPFSGLPHAFQNMGEGTYYHSGLLAIRQAVAAGVTMTFKLLYNDAVAMTGGQPVDGPLSVTALVAQLEAEGVAAVSVVAEDPAALRRAEPGLRARVLARGRLAAEQARLRAVEGVTVLVYVQTCAAEKRRRRRRGRLETFPRRVFIHPDVCEDCGDCVVQSNCIAVVPVRGPHGRRHRAIDQSACNRDYTCLEGLCPSLVTVEGVRPRVAGRDHDPAKELLPAPVRAPVSEPVRILLAGVGGTGVVTAASILAEAAAHDGLVATTLDYTGMAQKGGAVLSHVTLAPAGRTPPTPRIGAARADLLIGCDLVVAASPEAVRTVRGDSTRAVLNLHEAQTGASVVDPAVRLDGEALLARLRGVLGVGLRGAVDATELARRLDGETAVANVLLLGFAWQQGLVPLSLEAVERALAALGPAAERNRRAFHWGRLAAHDPERLARLAGVRPRSEADPEAEAAARAEALVGYQGEALARRYRALVGAVRAAARARAPEAAPRLERAVARTWFRVLAPKDAYEVARLYTDGRLEAALAEVFEGRPRVRYHFAWPPLAGRDAVTGRPRKRAWGPWVRPLLRLLAAMRRLRGGALDPLRWTREAREARALAAEYETTVRWALERLSPDNAETVAELLAYADHVRGFGAVRRARLAEARRRREALMARLGDRPAPAARAA</sequence>
<dbReference type="Gene3D" id="3.40.920.10">
    <property type="entry name" value="Pyruvate-ferredoxin oxidoreductase, PFOR, domain III"/>
    <property type="match status" value="1"/>
</dbReference>
<evidence type="ECO:0000256" key="1">
    <source>
        <dbReference type="ARBA" id="ARBA00023002"/>
    </source>
</evidence>
<dbReference type="InterPro" id="IPR029061">
    <property type="entry name" value="THDP-binding"/>
</dbReference>
<accession>A0A3N1Y0Y2</accession>
<dbReference type="InterPro" id="IPR046667">
    <property type="entry name" value="DUF6537"/>
</dbReference>
<dbReference type="Gene3D" id="3.40.50.970">
    <property type="match status" value="1"/>
</dbReference>
<dbReference type="PANTHER" id="PTHR48084">
    <property type="entry name" value="2-OXOGLUTARATE OXIDOREDUCTASE SUBUNIT KORB-RELATED"/>
    <property type="match status" value="1"/>
</dbReference>
<evidence type="ECO:0000259" key="3">
    <source>
        <dbReference type="Pfam" id="PF20169"/>
    </source>
</evidence>
<organism evidence="4 5">
    <name type="scientific">Inmirania thermothiophila</name>
    <dbReference type="NCBI Taxonomy" id="1750597"/>
    <lineage>
        <taxon>Bacteria</taxon>
        <taxon>Pseudomonadati</taxon>
        <taxon>Pseudomonadota</taxon>
        <taxon>Gammaproteobacteria</taxon>
        <taxon>Chromatiales</taxon>
        <taxon>Ectothiorhodospiraceae</taxon>
        <taxon>Inmirania</taxon>
    </lineage>
</organism>
<dbReference type="Proteomes" id="UP000276634">
    <property type="component" value="Unassembled WGS sequence"/>
</dbReference>
<feature type="domain" description="DUF6537" evidence="3">
    <location>
        <begin position="937"/>
        <end position="1134"/>
    </location>
</feature>
<dbReference type="PANTHER" id="PTHR48084:SF3">
    <property type="entry name" value="SUBUNIT OF PYRUVATE:FLAVODOXIN OXIDOREDUCTASE"/>
    <property type="match status" value="1"/>
</dbReference>
<comment type="caution">
    <text evidence="4">The sequence shown here is derived from an EMBL/GenBank/DDBJ whole genome shotgun (WGS) entry which is preliminary data.</text>
</comment>
<dbReference type="GO" id="GO:0016903">
    <property type="term" value="F:oxidoreductase activity, acting on the aldehyde or oxo group of donors"/>
    <property type="evidence" value="ECO:0007669"/>
    <property type="project" value="InterPro"/>
</dbReference>
<reference evidence="4 5" key="1">
    <citation type="submission" date="2018-11" db="EMBL/GenBank/DDBJ databases">
        <title>Genomic Encyclopedia of Type Strains, Phase IV (KMG-IV): sequencing the most valuable type-strain genomes for metagenomic binning, comparative biology and taxonomic classification.</title>
        <authorList>
            <person name="Goeker M."/>
        </authorList>
    </citation>
    <scope>NUCLEOTIDE SEQUENCE [LARGE SCALE GENOMIC DNA]</scope>
    <source>
        <strain evidence="4 5">DSM 100275</strain>
    </source>
</reference>
<gene>
    <name evidence="4" type="ORF">EDC57_1386</name>
</gene>
<name>A0A3N1Y0Y2_9GAMM</name>
<dbReference type="Pfam" id="PF01558">
    <property type="entry name" value="POR"/>
    <property type="match status" value="1"/>
</dbReference>
<dbReference type="SUPFAM" id="SSF52518">
    <property type="entry name" value="Thiamin diphosphate-binding fold (THDP-binding)"/>
    <property type="match status" value="2"/>
</dbReference>
<dbReference type="EMBL" id="RJVI01000002">
    <property type="protein sequence ID" value="ROR32191.1"/>
    <property type="molecule type" value="Genomic_DNA"/>
</dbReference>
<dbReference type="OrthoDB" id="9803617at2"/>
<dbReference type="InterPro" id="IPR051457">
    <property type="entry name" value="2-oxoacid:Fd_oxidoreductase"/>
</dbReference>
<dbReference type="NCBIfam" id="NF009589">
    <property type="entry name" value="PRK13030.1"/>
    <property type="match status" value="1"/>
</dbReference>
<keyword evidence="1" id="KW-0560">Oxidoreductase</keyword>
<feature type="domain" description="Pyruvate/ketoisovalerate oxidoreductase catalytic" evidence="2">
    <location>
        <begin position="723"/>
        <end position="909"/>
    </location>
</feature>
<evidence type="ECO:0000313" key="5">
    <source>
        <dbReference type="Proteomes" id="UP000276634"/>
    </source>
</evidence>
<protein>
    <submittedName>
        <fullName evidence="4">Indolepyruvate ferredoxin oxidoreductase</fullName>
    </submittedName>
</protein>
<keyword evidence="5" id="KW-1185">Reference proteome</keyword>
<dbReference type="AlphaFoldDB" id="A0A3N1Y0Y2"/>
<dbReference type="SUPFAM" id="SSF53323">
    <property type="entry name" value="Pyruvate-ferredoxin oxidoreductase, PFOR, domain III"/>
    <property type="match status" value="1"/>
</dbReference>
<dbReference type="InterPro" id="IPR019752">
    <property type="entry name" value="Pyrv/ketoisovalerate_OxRed_cat"/>
</dbReference>
<dbReference type="InterPro" id="IPR002869">
    <property type="entry name" value="Pyrv_flavodox_OxRed_cen"/>
</dbReference>
<dbReference type="Pfam" id="PF20169">
    <property type="entry name" value="DUF6537"/>
    <property type="match status" value="1"/>
</dbReference>
<dbReference type="CDD" id="cd07034">
    <property type="entry name" value="TPP_PYR_PFOR_IOR-alpha_like"/>
    <property type="match status" value="1"/>
</dbReference>
<keyword evidence="4" id="KW-0670">Pyruvate</keyword>
<dbReference type="NCBIfam" id="NF009588">
    <property type="entry name" value="PRK13029.1"/>
    <property type="match status" value="1"/>
</dbReference>
<dbReference type="RefSeq" id="WP_123401160.1">
    <property type="nucleotide sequence ID" value="NZ_RJVI01000002.1"/>
</dbReference>
<evidence type="ECO:0000313" key="4">
    <source>
        <dbReference type="EMBL" id="ROR32191.1"/>
    </source>
</evidence>
<proteinExistence type="predicted"/>
<evidence type="ECO:0000259" key="2">
    <source>
        <dbReference type="Pfam" id="PF01558"/>
    </source>
</evidence>